<feature type="domain" description="F-box" evidence="1">
    <location>
        <begin position="1"/>
        <end position="45"/>
    </location>
</feature>
<dbReference type="PANTHER" id="PTHR34591">
    <property type="entry name" value="OS03G0653100 PROTEIN-RELATED"/>
    <property type="match status" value="1"/>
</dbReference>
<dbReference type="Pfam" id="PF00646">
    <property type="entry name" value="F-box"/>
    <property type="match status" value="1"/>
</dbReference>
<dbReference type="EMBL" id="JAUUTY010000004">
    <property type="protein sequence ID" value="KAK1645222.1"/>
    <property type="molecule type" value="Genomic_DNA"/>
</dbReference>
<evidence type="ECO:0000313" key="3">
    <source>
        <dbReference type="Proteomes" id="UP001231189"/>
    </source>
</evidence>
<dbReference type="SUPFAM" id="SSF81383">
    <property type="entry name" value="F-box domain"/>
    <property type="match status" value="1"/>
</dbReference>
<dbReference type="AlphaFoldDB" id="A0AAD8S6N5"/>
<accession>A0AAD8S6N5</accession>
<comment type="caution">
    <text evidence="2">The sequence shown here is derived from an EMBL/GenBank/DDBJ whole genome shotgun (WGS) entry which is preliminary data.</text>
</comment>
<evidence type="ECO:0000313" key="2">
    <source>
        <dbReference type="EMBL" id="KAK1645222.1"/>
    </source>
</evidence>
<reference evidence="2" key="1">
    <citation type="submission" date="2023-07" db="EMBL/GenBank/DDBJ databases">
        <title>A chromosome-level genome assembly of Lolium multiflorum.</title>
        <authorList>
            <person name="Chen Y."/>
            <person name="Copetti D."/>
            <person name="Kolliker R."/>
            <person name="Studer B."/>
        </authorList>
    </citation>
    <scope>NUCLEOTIDE SEQUENCE</scope>
    <source>
        <strain evidence="2">02402/16</strain>
        <tissue evidence="2">Leaf</tissue>
    </source>
</reference>
<gene>
    <name evidence="2" type="ORF">QYE76_063027</name>
</gene>
<proteinExistence type="predicted"/>
<dbReference type="PROSITE" id="PS50181">
    <property type="entry name" value="FBOX"/>
    <property type="match status" value="1"/>
</dbReference>
<name>A0AAD8S6N5_LOLMU</name>
<dbReference type="PANTHER" id="PTHR34591:SF55">
    <property type="entry name" value="F-BOX DOMAIN-CONTAINING PROTEIN"/>
    <property type="match status" value="1"/>
</dbReference>
<dbReference type="CDD" id="cd09917">
    <property type="entry name" value="F-box_SF"/>
    <property type="match status" value="1"/>
</dbReference>
<dbReference type="InterPro" id="IPR001810">
    <property type="entry name" value="F-box_dom"/>
</dbReference>
<dbReference type="Proteomes" id="UP001231189">
    <property type="component" value="Unassembled WGS sequence"/>
</dbReference>
<keyword evidence="3" id="KW-1185">Reference proteome</keyword>
<evidence type="ECO:0000259" key="1">
    <source>
        <dbReference type="PROSITE" id="PS50181"/>
    </source>
</evidence>
<sequence length="354" mass="40113">MDLLPDDVLACILRRLNPRSIAASRCVCKAWRAAVDTHNLLRADLLPLSVHGIFFVEEINLGRLGFFARPLTEHKIADKFDYLDVPCKRHLDVFDHRNGLLLLDEWVANPATRQCVPLPLPPPMCAGMEDFYDWRYLVFDPTVSPHYDVFSIPTVPVNQTSFPMETEWPPSPYTIDVFSSRTGRWEKRSFVREGGATRTIADIKCSWKHRYAVHWRDALYVHLQDDSIIRNPSKEIFSELDETFARGPIFARSFQKTEEITKWGHEAARGQGGGQALAARPYPPGTSCGPALPFRLLKVSVAKPLESHDTETFRDAAAANPISGIQEIASGTLPERGFISRRTLHRHGRLRSDE</sequence>
<protein>
    <recommendedName>
        <fullName evidence="1">F-box domain-containing protein</fullName>
    </recommendedName>
</protein>
<dbReference type="InterPro" id="IPR036047">
    <property type="entry name" value="F-box-like_dom_sf"/>
</dbReference>
<dbReference type="Gene3D" id="1.20.1280.50">
    <property type="match status" value="1"/>
</dbReference>
<dbReference type="SMART" id="SM00256">
    <property type="entry name" value="FBOX"/>
    <property type="match status" value="1"/>
</dbReference>
<organism evidence="2 3">
    <name type="scientific">Lolium multiflorum</name>
    <name type="common">Italian ryegrass</name>
    <name type="synonym">Lolium perenne subsp. multiflorum</name>
    <dbReference type="NCBI Taxonomy" id="4521"/>
    <lineage>
        <taxon>Eukaryota</taxon>
        <taxon>Viridiplantae</taxon>
        <taxon>Streptophyta</taxon>
        <taxon>Embryophyta</taxon>
        <taxon>Tracheophyta</taxon>
        <taxon>Spermatophyta</taxon>
        <taxon>Magnoliopsida</taxon>
        <taxon>Liliopsida</taxon>
        <taxon>Poales</taxon>
        <taxon>Poaceae</taxon>
        <taxon>BOP clade</taxon>
        <taxon>Pooideae</taxon>
        <taxon>Poodae</taxon>
        <taxon>Poeae</taxon>
        <taxon>Poeae Chloroplast Group 2 (Poeae type)</taxon>
        <taxon>Loliodinae</taxon>
        <taxon>Loliinae</taxon>
        <taxon>Lolium</taxon>
    </lineage>
</organism>